<dbReference type="Proteomes" id="UP001067231">
    <property type="component" value="Unassembled WGS sequence"/>
</dbReference>
<feature type="region of interest" description="Disordered" evidence="1">
    <location>
        <begin position="155"/>
        <end position="209"/>
    </location>
</feature>
<keyword evidence="2" id="KW-0472">Membrane</keyword>
<protein>
    <submittedName>
        <fullName evidence="3">Signal peptide and transmembrane domain containing protein</fullName>
    </submittedName>
</protein>
<reference evidence="3" key="1">
    <citation type="submission" date="2022-10" db="EMBL/GenBank/DDBJ databases">
        <title>Adaptive evolution leads to modifications in subtelomeric GC content in a zoonotic Cryptosporidium species.</title>
        <authorList>
            <person name="Li J."/>
            <person name="Feng Y."/>
            <person name="Xiao L."/>
        </authorList>
    </citation>
    <scope>NUCLEOTIDE SEQUENCE</scope>
    <source>
        <strain evidence="3">33844</strain>
    </source>
</reference>
<sequence>MKNLLARNYALLSLFVYSLLVVINHSRGELFIINNKTNNHTTDSWFNLGLLKEFLADENVTTSSVDVFDGFKKMIRISPPTPQDKSTSWVPQNIKDVISRINYNSKKEEIKSKNILKRKFDNLKHYLEYHLYPTENSRNKTNSVDKGWSFPSFGFTGKNSTNDQGNKRTISQIPENLSSEKSSIDYGPEGNSQNSESLKETIHQDTQANSPSVTLIDQCEKNVIHIFKDCIERCKNNLKQAQYRSGGISPLIISELNTCIHNCRNSANSSNCKLSASSINLINDEIPIPKPTIRRNQKNQERSRGLLNKYIIDPIVSFITTLLFCILGIVVILYYFKEHRIYPRTADYITYKIESYYTEDEKRRAIFEGDGFPQQPKLNWKRTIVYFIRLNFLPRFLANNFTWLIPMRDHYQQTTDPSNYVRVH</sequence>
<dbReference type="OrthoDB" id="339591at2759"/>
<organism evidence="3">
    <name type="scientific">Cryptosporidium canis</name>
    <dbReference type="NCBI Taxonomy" id="195482"/>
    <lineage>
        <taxon>Eukaryota</taxon>
        <taxon>Sar</taxon>
        <taxon>Alveolata</taxon>
        <taxon>Apicomplexa</taxon>
        <taxon>Conoidasida</taxon>
        <taxon>Coccidia</taxon>
        <taxon>Eucoccidiorida</taxon>
        <taxon>Eimeriorina</taxon>
        <taxon>Cryptosporidiidae</taxon>
        <taxon>Cryptosporidium</taxon>
    </lineage>
</organism>
<keyword evidence="2" id="KW-1133">Transmembrane helix</keyword>
<dbReference type="EMBL" id="JAPCXC010000003">
    <property type="protein sequence ID" value="KAJ1613354.1"/>
    <property type="molecule type" value="Genomic_DNA"/>
</dbReference>
<name>A0A9D5DMK7_9CRYT</name>
<feature type="compositionally biased region" description="Polar residues" evidence="1">
    <location>
        <begin position="157"/>
        <end position="181"/>
    </location>
</feature>
<evidence type="ECO:0000256" key="2">
    <source>
        <dbReference type="SAM" id="Phobius"/>
    </source>
</evidence>
<evidence type="ECO:0000313" key="3">
    <source>
        <dbReference type="EMBL" id="KAJ1613354.1"/>
    </source>
</evidence>
<comment type="caution">
    <text evidence="3">The sequence shown here is derived from an EMBL/GenBank/DDBJ whole genome shotgun (WGS) entry which is preliminary data.</text>
</comment>
<dbReference type="AlphaFoldDB" id="A0A9D5DMK7"/>
<gene>
    <name evidence="3" type="ORF">OJ253_192</name>
</gene>
<accession>A0A9D5DMK7</accession>
<feature type="transmembrane region" description="Helical" evidence="2">
    <location>
        <begin position="315"/>
        <end position="336"/>
    </location>
</feature>
<proteinExistence type="predicted"/>
<keyword evidence="2 3" id="KW-0812">Transmembrane</keyword>
<evidence type="ECO:0000256" key="1">
    <source>
        <dbReference type="SAM" id="MobiDB-lite"/>
    </source>
</evidence>